<comment type="caution">
    <text evidence="8">The sequence shown here is derived from an EMBL/GenBank/DDBJ whole genome shotgun (WGS) entry which is preliminary data.</text>
</comment>
<gene>
    <name evidence="6" type="primary">vapC</name>
    <name evidence="8" type="ORF">DY023_09755</name>
</gene>
<name>A0A371NTE1_9MICO</name>
<evidence type="ECO:0000256" key="5">
    <source>
        <dbReference type="ARBA" id="ARBA00022842"/>
    </source>
</evidence>
<dbReference type="AlphaFoldDB" id="A0A371NTE1"/>
<protein>
    <recommendedName>
        <fullName evidence="6">Ribonuclease VapC</fullName>
        <shortName evidence="6">RNase VapC</shortName>
        <ecNumber evidence="6">3.1.-.-</ecNumber>
    </recommendedName>
    <alternativeName>
        <fullName evidence="6">Toxin VapC</fullName>
    </alternativeName>
</protein>
<evidence type="ECO:0000256" key="3">
    <source>
        <dbReference type="ARBA" id="ARBA00022723"/>
    </source>
</evidence>
<comment type="similarity">
    <text evidence="6">Belongs to the PINc/VapC protein family.</text>
</comment>
<keyword evidence="3 6" id="KW-0479">Metal-binding</keyword>
<sequence length="143" mass="15496">MILYLDTSAIVPLLISEPSSERCGRLWDVSRLRFTARITYVEAAAALAAAERSRRIDSDVHAQALAVLDVLWSQVQIVELDDSLMKDAAAIAHEAGLRGYDAVHCASAMRLARLDPVGVSGDRALLEAWRNHGVDVADANSQA</sequence>
<keyword evidence="2 6" id="KW-0540">Nuclease</keyword>
<feature type="binding site" evidence="6">
    <location>
        <position position="101"/>
    </location>
    <ligand>
        <name>Mg(2+)</name>
        <dbReference type="ChEBI" id="CHEBI:18420"/>
    </ligand>
</feature>
<proteinExistence type="inferred from homology"/>
<dbReference type="RefSeq" id="WP_116242139.1">
    <property type="nucleotide sequence ID" value="NZ_QUAB01000041.1"/>
</dbReference>
<dbReference type="EMBL" id="QUAB01000041">
    <property type="protein sequence ID" value="REJ05516.1"/>
    <property type="molecule type" value="Genomic_DNA"/>
</dbReference>
<evidence type="ECO:0000256" key="2">
    <source>
        <dbReference type="ARBA" id="ARBA00022722"/>
    </source>
</evidence>
<evidence type="ECO:0000259" key="7">
    <source>
        <dbReference type="Pfam" id="PF01850"/>
    </source>
</evidence>
<reference evidence="8 9" key="1">
    <citation type="submission" date="2018-08" db="EMBL/GenBank/DDBJ databases">
        <title>Isolation, diversity and antifungal activity of Actinobacteria from cow dung.</title>
        <authorList>
            <person name="Ling L."/>
        </authorList>
    </citation>
    <scope>NUCLEOTIDE SEQUENCE [LARGE SCALE GENOMIC DNA]</scope>
    <source>
        <strain evidence="8 9">NEAU-LLE</strain>
    </source>
</reference>
<comment type="function">
    <text evidence="6">Toxic component of a toxin-antitoxin (TA) system. An RNase.</text>
</comment>
<dbReference type="GO" id="GO:0004540">
    <property type="term" value="F:RNA nuclease activity"/>
    <property type="evidence" value="ECO:0007669"/>
    <property type="project" value="InterPro"/>
</dbReference>
<dbReference type="InterPro" id="IPR002716">
    <property type="entry name" value="PIN_dom"/>
</dbReference>
<dbReference type="InterPro" id="IPR022907">
    <property type="entry name" value="VapC_family"/>
</dbReference>
<keyword evidence="6" id="KW-0800">Toxin</keyword>
<dbReference type="GO" id="GO:0000287">
    <property type="term" value="F:magnesium ion binding"/>
    <property type="evidence" value="ECO:0007669"/>
    <property type="project" value="UniProtKB-UniRule"/>
</dbReference>
<dbReference type="Pfam" id="PF01850">
    <property type="entry name" value="PIN"/>
    <property type="match status" value="1"/>
</dbReference>
<comment type="cofactor">
    <cofactor evidence="6">
        <name>Mg(2+)</name>
        <dbReference type="ChEBI" id="CHEBI:18420"/>
    </cofactor>
</comment>
<evidence type="ECO:0000256" key="6">
    <source>
        <dbReference type="HAMAP-Rule" id="MF_00265"/>
    </source>
</evidence>
<dbReference type="EC" id="3.1.-.-" evidence="6"/>
<evidence type="ECO:0000313" key="9">
    <source>
        <dbReference type="Proteomes" id="UP000262172"/>
    </source>
</evidence>
<dbReference type="Proteomes" id="UP000262172">
    <property type="component" value="Unassembled WGS sequence"/>
</dbReference>
<keyword evidence="1 6" id="KW-1277">Toxin-antitoxin system</keyword>
<dbReference type="HAMAP" id="MF_00265">
    <property type="entry name" value="VapC_Nob1"/>
    <property type="match status" value="1"/>
</dbReference>
<dbReference type="SUPFAM" id="SSF88723">
    <property type="entry name" value="PIN domain-like"/>
    <property type="match status" value="1"/>
</dbReference>
<dbReference type="GO" id="GO:0090729">
    <property type="term" value="F:toxin activity"/>
    <property type="evidence" value="ECO:0007669"/>
    <property type="project" value="UniProtKB-KW"/>
</dbReference>
<feature type="domain" description="PIN" evidence="7">
    <location>
        <begin position="4"/>
        <end position="110"/>
    </location>
</feature>
<accession>A0A371NTE1</accession>
<evidence type="ECO:0000256" key="4">
    <source>
        <dbReference type="ARBA" id="ARBA00022801"/>
    </source>
</evidence>
<dbReference type="Gene3D" id="3.40.50.1010">
    <property type="entry name" value="5'-nuclease"/>
    <property type="match status" value="1"/>
</dbReference>
<keyword evidence="5 6" id="KW-0460">Magnesium</keyword>
<dbReference type="CDD" id="cd09874">
    <property type="entry name" value="PIN_MT3492-like"/>
    <property type="match status" value="1"/>
</dbReference>
<dbReference type="InterPro" id="IPR029060">
    <property type="entry name" value="PIN-like_dom_sf"/>
</dbReference>
<keyword evidence="4 6" id="KW-0378">Hydrolase</keyword>
<organism evidence="8 9">
    <name type="scientific">Microbacterium bovistercoris</name>
    <dbReference type="NCBI Taxonomy" id="2293570"/>
    <lineage>
        <taxon>Bacteria</taxon>
        <taxon>Bacillati</taxon>
        <taxon>Actinomycetota</taxon>
        <taxon>Actinomycetes</taxon>
        <taxon>Micrococcales</taxon>
        <taxon>Microbacteriaceae</taxon>
        <taxon>Microbacterium</taxon>
    </lineage>
</organism>
<evidence type="ECO:0000256" key="1">
    <source>
        <dbReference type="ARBA" id="ARBA00022649"/>
    </source>
</evidence>
<dbReference type="GO" id="GO:0016787">
    <property type="term" value="F:hydrolase activity"/>
    <property type="evidence" value="ECO:0007669"/>
    <property type="project" value="UniProtKB-KW"/>
</dbReference>
<evidence type="ECO:0000313" key="8">
    <source>
        <dbReference type="EMBL" id="REJ05516.1"/>
    </source>
</evidence>
<feature type="binding site" evidence="6">
    <location>
        <position position="6"/>
    </location>
    <ligand>
        <name>Mg(2+)</name>
        <dbReference type="ChEBI" id="CHEBI:18420"/>
    </ligand>
</feature>
<keyword evidence="9" id="KW-1185">Reference proteome</keyword>
<dbReference type="OrthoDB" id="1525146at2"/>